<feature type="transmembrane region" description="Helical" evidence="7">
    <location>
        <begin position="277"/>
        <end position="300"/>
    </location>
</feature>
<gene>
    <name evidence="9" type="ORF">PHLGIDRAFT_21742</name>
</gene>
<dbReference type="Proteomes" id="UP000053257">
    <property type="component" value="Unassembled WGS sequence"/>
</dbReference>
<dbReference type="PANTHER" id="PTHR43827:SF3">
    <property type="entry name" value="NADP-DEPENDENT OXIDOREDUCTASE DOMAIN-CONTAINING PROTEIN"/>
    <property type="match status" value="1"/>
</dbReference>
<name>A0A0C3SF16_PHLG1</name>
<dbReference type="STRING" id="745531.A0A0C3SF16"/>
<dbReference type="InterPro" id="IPR044494">
    <property type="entry name" value="AKR3C2/3"/>
</dbReference>
<sequence>MPWDPIQLNDGTKIPSVAFGTWTLGNGQPARDHVDQALETGFDHIDTAQAYRNEEETGTALQDSGLAREDLYITTKYSGRDGLDVNTSIHNSVKWLGVKYVDLYLVHHPRLAVPDIPTNWQQMEKVKADGLAKSIGVSNFEIADLEILLASAKVKPVANQILFHPYVWQRQAPLLEYCKKNGIVVEAYSALTPLTRQPGGPVDKAATQIANRLSVKPEQVLLAWAKSKGVVVVTSSTKKERLEGYLSAGDIELSDDDIAAIEAAGALGARRNLVRTFLTRAIGLALVGSLALGACSYLGIDVL</sequence>
<evidence type="ECO:0000256" key="3">
    <source>
        <dbReference type="ARBA" id="ARBA00023002"/>
    </source>
</evidence>
<dbReference type="PANTHER" id="PTHR43827">
    <property type="entry name" value="2,5-DIKETO-D-GLUCONIC ACID REDUCTASE"/>
    <property type="match status" value="1"/>
</dbReference>
<keyword evidence="3" id="KW-0560">Oxidoreductase</keyword>
<dbReference type="Pfam" id="PF00248">
    <property type="entry name" value="Aldo_ket_red"/>
    <property type="match status" value="1"/>
</dbReference>
<dbReference type="OrthoDB" id="416253at2759"/>
<keyword evidence="10" id="KW-1185">Reference proteome</keyword>
<evidence type="ECO:0000256" key="5">
    <source>
        <dbReference type="PIRSR" id="PIRSR000097-2"/>
    </source>
</evidence>
<keyword evidence="2" id="KW-0521">NADP</keyword>
<dbReference type="EMBL" id="KN840447">
    <property type="protein sequence ID" value="KIP11300.1"/>
    <property type="molecule type" value="Genomic_DNA"/>
</dbReference>
<evidence type="ECO:0000256" key="7">
    <source>
        <dbReference type="SAM" id="Phobius"/>
    </source>
</evidence>
<dbReference type="InterPro" id="IPR018170">
    <property type="entry name" value="Aldo/ket_reductase_CS"/>
</dbReference>
<evidence type="ECO:0000256" key="2">
    <source>
        <dbReference type="ARBA" id="ARBA00022857"/>
    </source>
</evidence>
<dbReference type="InterPro" id="IPR020471">
    <property type="entry name" value="AKR"/>
</dbReference>
<dbReference type="PROSITE" id="PS00062">
    <property type="entry name" value="ALDOKETO_REDUCTASE_2"/>
    <property type="match status" value="1"/>
</dbReference>
<keyword evidence="7" id="KW-0812">Transmembrane</keyword>
<dbReference type="PIRSF" id="PIRSF000097">
    <property type="entry name" value="AKR"/>
    <property type="match status" value="1"/>
</dbReference>
<comment type="similarity">
    <text evidence="1">Belongs to the aldo/keto reductase family.</text>
</comment>
<organism evidence="9 10">
    <name type="scientific">Phlebiopsis gigantea (strain 11061_1 CR5-6)</name>
    <name type="common">White-rot fungus</name>
    <name type="synonym">Peniophora gigantea</name>
    <dbReference type="NCBI Taxonomy" id="745531"/>
    <lineage>
        <taxon>Eukaryota</taxon>
        <taxon>Fungi</taxon>
        <taxon>Dikarya</taxon>
        <taxon>Basidiomycota</taxon>
        <taxon>Agaricomycotina</taxon>
        <taxon>Agaricomycetes</taxon>
        <taxon>Polyporales</taxon>
        <taxon>Phanerochaetaceae</taxon>
        <taxon>Phlebiopsis</taxon>
    </lineage>
</organism>
<evidence type="ECO:0000256" key="4">
    <source>
        <dbReference type="PIRSR" id="PIRSR000097-1"/>
    </source>
</evidence>
<feature type="active site" description="Proton donor" evidence="4">
    <location>
        <position position="51"/>
    </location>
</feature>
<dbReference type="GO" id="GO:0016652">
    <property type="term" value="F:oxidoreductase activity, acting on NAD(P)H as acceptor"/>
    <property type="evidence" value="ECO:0007669"/>
    <property type="project" value="InterPro"/>
</dbReference>
<evidence type="ECO:0000259" key="8">
    <source>
        <dbReference type="Pfam" id="PF00248"/>
    </source>
</evidence>
<feature type="binding site" evidence="5">
    <location>
        <position position="107"/>
    </location>
    <ligand>
        <name>substrate</name>
    </ligand>
</feature>
<dbReference type="PRINTS" id="PR00069">
    <property type="entry name" value="ALDKETRDTASE"/>
</dbReference>
<feature type="site" description="Lowers pKa of active site Tyr" evidence="6">
    <location>
        <position position="76"/>
    </location>
</feature>
<dbReference type="FunFam" id="3.20.20.100:FF:000002">
    <property type="entry name" value="2,5-diketo-D-gluconic acid reductase A"/>
    <property type="match status" value="1"/>
</dbReference>
<dbReference type="InterPro" id="IPR023210">
    <property type="entry name" value="NADP_OxRdtase_dom"/>
</dbReference>
<protein>
    <recommendedName>
        <fullName evidence="8">NADP-dependent oxidoreductase domain-containing protein</fullName>
    </recommendedName>
</protein>
<keyword evidence="7" id="KW-0472">Membrane</keyword>
<dbReference type="SUPFAM" id="SSF51430">
    <property type="entry name" value="NAD(P)-linked oxidoreductase"/>
    <property type="match status" value="1"/>
</dbReference>
<evidence type="ECO:0000313" key="9">
    <source>
        <dbReference type="EMBL" id="KIP11300.1"/>
    </source>
</evidence>
<dbReference type="Gene3D" id="3.20.20.100">
    <property type="entry name" value="NADP-dependent oxidoreductase domain"/>
    <property type="match status" value="1"/>
</dbReference>
<evidence type="ECO:0000313" key="10">
    <source>
        <dbReference type="Proteomes" id="UP000053257"/>
    </source>
</evidence>
<dbReference type="GO" id="GO:0016616">
    <property type="term" value="F:oxidoreductase activity, acting on the CH-OH group of donors, NAD or NADP as acceptor"/>
    <property type="evidence" value="ECO:0007669"/>
    <property type="project" value="UniProtKB-ARBA"/>
</dbReference>
<reference evidence="9 10" key="1">
    <citation type="journal article" date="2014" name="PLoS Genet.">
        <title>Analysis of the Phlebiopsis gigantea genome, transcriptome and secretome provides insight into its pioneer colonization strategies of wood.</title>
        <authorList>
            <person name="Hori C."/>
            <person name="Ishida T."/>
            <person name="Igarashi K."/>
            <person name="Samejima M."/>
            <person name="Suzuki H."/>
            <person name="Master E."/>
            <person name="Ferreira P."/>
            <person name="Ruiz-Duenas F.J."/>
            <person name="Held B."/>
            <person name="Canessa P."/>
            <person name="Larrondo L.F."/>
            <person name="Schmoll M."/>
            <person name="Druzhinina I.S."/>
            <person name="Kubicek C.P."/>
            <person name="Gaskell J.A."/>
            <person name="Kersten P."/>
            <person name="St John F."/>
            <person name="Glasner J."/>
            <person name="Sabat G."/>
            <person name="Splinter BonDurant S."/>
            <person name="Syed K."/>
            <person name="Yadav J."/>
            <person name="Mgbeahuruike A.C."/>
            <person name="Kovalchuk A."/>
            <person name="Asiegbu F.O."/>
            <person name="Lackner G."/>
            <person name="Hoffmeister D."/>
            <person name="Rencoret J."/>
            <person name="Gutierrez A."/>
            <person name="Sun H."/>
            <person name="Lindquist E."/>
            <person name="Barry K."/>
            <person name="Riley R."/>
            <person name="Grigoriev I.V."/>
            <person name="Henrissat B."/>
            <person name="Kues U."/>
            <person name="Berka R.M."/>
            <person name="Martinez A.T."/>
            <person name="Covert S.F."/>
            <person name="Blanchette R.A."/>
            <person name="Cullen D."/>
        </authorList>
    </citation>
    <scope>NUCLEOTIDE SEQUENCE [LARGE SCALE GENOMIC DNA]</scope>
    <source>
        <strain evidence="9 10">11061_1 CR5-6</strain>
    </source>
</reference>
<dbReference type="AlphaFoldDB" id="A0A0C3SF16"/>
<evidence type="ECO:0000256" key="1">
    <source>
        <dbReference type="ARBA" id="ARBA00007905"/>
    </source>
</evidence>
<dbReference type="InterPro" id="IPR036812">
    <property type="entry name" value="NAD(P)_OxRdtase_dom_sf"/>
</dbReference>
<evidence type="ECO:0000256" key="6">
    <source>
        <dbReference type="PIRSR" id="PIRSR000097-3"/>
    </source>
</evidence>
<dbReference type="CDD" id="cd19120">
    <property type="entry name" value="AKR_AKR3C2-3"/>
    <property type="match status" value="1"/>
</dbReference>
<dbReference type="HOGENOM" id="CLU_023205_0_3_1"/>
<accession>A0A0C3SF16</accession>
<proteinExistence type="inferred from homology"/>
<keyword evidence="7" id="KW-1133">Transmembrane helix</keyword>
<feature type="domain" description="NADP-dependent oxidoreductase" evidence="8">
    <location>
        <begin position="17"/>
        <end position="264"/>
    </location>
</feature>